<dbReference type="Pfam" id="PF04892">
    <property type="entry name" value="VanZ"/>
    <property type="match status" value="1"/>
</dbReference>
<dbReference type="Proteomes" id="UP000680132">
    <property type="component" value="Unassembled WGS sequence"/>
</dbReference>
<feature type="domain" description="VanZ-like" evidence="3">
    <location>
        <begin position="50"/>
        <end position="173"/>
    </location>
</feature>
<accession>A0A939QLB5</accession>
<protein>
    <submittedName>
        <fullName evidence="4">VanZ family protein</fullName>
    </submittedName>
</protein>
<dbReference type="InterPro" id="IPR006976">
    <property type="entry name" value="VanZ-like"/>
</dbReference>
<proteinExistence type="predicted"/>
<name>A0A939QLB5_9MICO</name>
<dbReference type="PANTHER" id="PTHR36834:SF1">
    <property type="entry name" value="INTEGRAL MEMBRANE PROTEIN"/>
    <property type="match status" value="1"/>
</dbReference>
<organism evidence="4 5">
    <name type="scientific">Microbacterium stercoris</name>
    <dbReference type="NCBI Taxonomy" id="2820289"/>
    <lineage>
        <taxon>Bacteria</taxon>
        <taxon>Bacillati</taxon>
        <taxon>Actinomycetota</taxon>
        <taxon>Actinomycetes</taxon>
        <taxon>Micrococcales</taxon>
        <taxon>Microbacteriaceae</taxon>
        <taxon>Microbacterium</taxon>
    </lineage>
</organism>
<dbReference type="PANTHER" id="PTHR36834">
    <property type="entry name" value="MEMBRANE PROTEIN-RELATED"/>
    <property type="match status" value="1"/>
</dbReference>
<comment type="caution">
    <text evidence="4">The sequence shown here is derived from an EMBL/GenBank/DDBJ whole genome shotgun (WGS) entry which is preliminary data.</text>
</comment>
<feature type="transmembrane region" description="Helical" evidence="2">
    <location>
        <begin position="126"/>
        <end position="150"/>
    </location>
</feature>
<evidence type="ECO:0000259" key="3">
    <source>
        <dbReference type="Pfam" id="PF04892"/>
    </source>
</evidence>
<feature type="transmembrane region" description="Helical" evidence="2">
    <location>
        <begin position="12"/>
        <end position="32"/>
    </location>
</feature>
<evidence type="ECO:0000313" key="5">
    <source>
        <dbReference type="Proteomes" id="UP000680132"/>
    </source>
</evidence>
<sequence length="218" mass="23484">MTPGLPPMNPAIPYSPVVILPLMALVSILLLLRLRGRMTALRAFVALATAVYAVVAFAKVLLPFEIVIGSARDNLPPWTVFVELVPLSSWADDPAGIILNTLLFVPFGMLLPLVTRIRSYGRIVGAAALVSLGIEVVQLVLGVTISTGRIFEVDDLLANTLGGAIGALVYAVARRVPPLRRVIRAAEIPDRISPPPPRSSSERQQVETPDTFARPRAR</sequence>
<feature type="region of interest" description="Disordered" evidence="1">
    <location>
        <begin position="188"/>
        <end position="218"/>
    </location>
</feature>
<feature type="transmembrane region" description="Helical" evidence="2">
    <location>
        <begin position="156"/>
        <end position="173"/>
    </location>
</feature>
<dbReference type="EMBL" id="JAGFOA010000008">
    <property type="protein sequence ID" value="MBO3665017.1"/>
    <property type="molecule type" value="Genomic_DNA"/>
</dbReference>
<evidence type="ECO:0000256" key="1">
    <source>
        <dbReference type="SAM" id="MobiDB-lite"/>
    </source>
</evidence>
<dbReference type="RefSeq" id="WP_208505338.1">
    <property type="nucleotide sequence ID" value="NZ_JAGFOA010000008.1"/>
</dbReference>
<dbReference type="InterPro" id="IPR053150">
    <property type="entry name" value="Teicoplanin_resist-assoc"/>
</dbReference>
<feature type="transmembrane region" description="Helical" evidence="2">
    <location>
        <begin position="44"/>
        <end position="68"/>
    </location>
</feature>
<dbReference type="AlphaFoldDB" id="A0A939QLB5"/>
<gene>
    <name evidence="4" type="ORF">J5V96_16080</name>
</gene>
<keyword evidence="2" id="KW-0472">Membrane</keyword>
<keyword evidence="2" id="KW-1133">Transmembrane helix</keyword>
<feature type="transmembrane region" description="Helical" evidence="2">
    <location>
        <begin position="95"/>
        <end position="114"/>
    </location>
</feature>
<keyword evidence="2" id="KW-0812">Transmembrane</keyword>
<evidence type="ECO:0000313" key="4">
    <source>
        <dbReference type="EMBL" id="MBO3665017.1"/>
    </source>
</evidence>
<evidence type="ECO:0000256" key="2">
    <source>
        <dbReference type="SAM" id="Phobius"/>
    </source>
</evidence>
<keyword evidence="5" id="KW-1185">Reference proteome</keyword>
<reference evidence="4" key="1">
    <citation type="submission" date="2021-03" db="EMBL/GenBank/DDBJ databases">
        <title>Microbacterium sp. nov., a novel actinobacterium isolated from cow dung.</title>
        <authorList>
            <person name="Zhang L."/>
        </authorList>
    </citation>
    <scope>NUCLEOTIDE SEQUENCE</scope>
    <source>
        <strain evidence="4">NEAU-LLB</strain>
    </source>
</reference>